<gene>
    <name evidence="2" type="ORF">FPCIR_3675</name>
</gene>
<feature type="signal peptide" evidence="1">
    <location>
        <begin position="1"/>
        <end position="20"/>
    </location>
</feature>
<evidence type="ECO:0000313" key="2">
    <source>
        <dbReference type="EMBL" id="KAF5597248.1"/>
    </source>
</evidence>
<evidence type="ECO:0000256" key="1">
    <source>
        <dbReference type="SAM" id="SignalP"/>
    </source>
</evidence>
<keyword evidence="1" id="KW-0732">Signal</keyword>
<reference evidence="2 3" key="1">
    <citation type="submission" date="2020-05" db="EMBL/GenBank/DDBJ databases">
        <title>Identification and distribution of gene clusters putatively required for synthesis of sphingolipid metabolism inhibitors in phylogenetically diverse species of the filamentous fungus Fusarium.</title>
        <authorList>
            <person name="Kim H.-S."/>
            <person name="Busman M."/>
            <person name="Brown D.W."/>
            <person name="Divon H."/>
            <person name="Uhlig S."/>
            <person name="Proctor R.H."/>
        </authorList>
    </citation>
    <scope>NUCLEOTIDE SEQUENCE [LARGE SCALE GENOMIC DNA]</scope>
    <source>
        <strain evidence="2 3">NRRL 36939</strain>
    </source>
</reference>
<name>A0A8H5PJ26_9HYPO</name>
<protein>
    <submittedName>
        <fullName evidence="2">EC13</fullName>
    </submittedName>
</protein>
<dbReference type="EMBL" id="JAAOAS010000077">
    <property type="protein sequence ID" value="KAF5597248.1"/>
    <property type="molecule type" value="Genomic_DNA"/>
</dbReference>
<proteinExistence type="predicted"/>
<accession>A0A8H5PJ26</accession>
<keyword evidence="3" id="KW-1185">Reference proteome</keyword>
<dbReference type="Proteomes" id="UP000546213">
    <property type="component" value="Unassembled WGS sequence"/>
</dbReference>
<feature type="chain" id="PRO_5034349582" evidence="1">
    <location>
        <begin position="21"/>
        <end position="167"/>
    </location>
</feature>
<organism evidence="2 3">
    <name type="scientific">Fusarium pseudocircinatum</name>
    <dbReference type="NCBI Taxonomy" id="56676"/>
    <lineage>
        <taxon>Eukaryota</taxon>
        <taxon>Fungi</taxon>
        <taxon>Dikarya</taxon>
        <taxon>Ascomycota</taxon>
        <taxon>Pezizomycotina</taxon>
        <taxon>Sordariomycetes</taxon>
        <taxon>Hypocreomycetidae</taxon>
        <taxon>Hypocreales</taxon>
        <taxon>Nectriaceae</taxon>
        <taxon>Fusarium</taxon>
        <taxon>Fusarium fujikuroi species complex</taxon>
    </lineage>
</organism>
<comment type="caution">
    <text evidence="2">The sequence shown here is derived from an EMBL/GenBank/DDBJ whole genome shotgun (WGS) entry which is preliminary data.</text>
</comment>
<dbReference type="OrthoDB" id="3934411at2759"/>
<sequence>MKSFTRILGALLATIALVTGAALPEEPQLDTRIITESQAMPIARRQGGCMSLDIPPRTVDRAHQTNFQWVIREEGRTDWNPNNNVHVLIDAQSTEIDHRLTVEITNRAQRFGNAVVLSRYAGDTNTGPIQDQIRIPVGTAEGRNAAFVSRCIRLPSLHGSWWWQLEN</sequence>
<dbReference type="AlphaFoldDB" id="A0A8H5PJ26"/>
<evidence type="ECO:0000313" key="3">
    <source>
        <dbReference type="Proteomes" id="UP000546213"/>
    </source>
</evidence>